<dbReference type="SUPFAM" id="SSF51621">
    <property type="entry name" value="Phosphoenolpyruvate/pyruvate domain"/>
    <property type="match status" value="1"/>
</dbReference>
<dbReference type="InterPro" id="IPR015813">
    <property type="entry name" value="Pyrv/PenolPyrv_kinase-like_dom"/>
</dbReference>
<keyword evidence="8" id="KW-1185">Reference proteome</keyword>
<feature type="domain" description="HpcH/HpaI aldolase/citrate lyase" evidence="6">
    <location>
        <begin position="17"/>
        <end position="238"/>
    </location>
</feature>
<keyword evidence="3 5" id="KW-0460">Magnesium</keyword>
<dbReference type="KEGG" id="sale:EPH95_03495"/>
<dbReference type="InterPro" id="IPR040442">
    <property type="entry name" value="Pyrv_kinase-like_dom_sf"/>
</dbReference>
<feature type="binding site" evidence="5">
    <location>
        <position position="142"/>
    </location>
    <ligand>
        <name>Mg(2+)</name>
        <dbReference type="ChEBI" id="CHEBI:18420"/>
    </ligand>
</feature>
<dbReference type="InterPro" id="IPR005000">
    <property type="entry name" value="Aldolase/citrate-lyase_domain"/>
</dbReference>
<feature type="binding site" evidence="5">
    <location>
        <position position="169"/>
    </location>
    <ligand>
        <name>Mg(2+)</name>
        <dbReference type="ChEBI" id="CHEBI:18420"/>
    </ligand>
</feature>
<dbReference type="InterPro" id="IPR011206">
    <property type="entry name" value="Citrate_lyase_beta/mcl1/mcl2"/>
</dbReference>
<dbReference type="EMBL" id="CP035485">
    <property type="protein sequence ID" value="QDI90355.1"/>
    <property type="molecule type" value="Genomic_DNA"/>
</dbReference>
<accession>A0A514LFP1</accession>
<evidence type="ECO:0000259" key="6">
    <source>
        <dbReference type="Pfam" id="PF03328"/>
    </source>
</evidence>
<reference evidence="8" key="1">
    <citation type="submission" date="2019-01" db="EMBL/GenBank/DDBJ databases">
        <title>Genomic analysis of Salicibibacter sp. NKC3-5.</title>
        <authorList>
            <person name="Oh Y.J."/>
        </authorList>
    </citation>
    <scope>NUCLEOTIDE SEQUENCE [LARGE SCALE GENOMIC DNA]</scope>
    <source>
        <strain evidence="8">NKC3-5</strain>
    </source>
</reference>
<evidence type="ECO:0000256" key="5">
    <source>
        <dbReference type="PIRSR" id="PIRSR015582-2"/>
    </source>
</evidence>
<proteinExistence type="predicted"/>
<protein>
    <submittedName>
        <fullName evidence="7">CoA ester lyase</fullName>
    </submittedName>
</protein>
<feature type="binding site" evidence="4">
    <location>
        <position position="142"/>
    </location>
    <ligand>
        <name>substrate</name>
    </ligand>
</feature>
<dbReference type="AlphaFoldDB" id="A0A514LFP1"/>
<keyword evidence="7" id="KW-0456">Lyase</keyword>
<evidence type="ECO:0000256" key="4">
    <source>
        <dbReference type="PIRSR" id="PIRSR015582-1"/>
    </source>
</evidence>
<sequence length="304" mass="34068">MLLIEPERGAKRMIKHRTWLFVPGNHSRTMEKAMETQADIVIYDLEDAIPWNEKDEAREIVVKHLQEKHVNKASYKLLRVNESTSSFFTKDVIAGVRGNVDGIVLPKSEYPEHIKDVDQQLTALEQELNCTVGDIPLFPLIESAIGVHNSYEIAKASPRIPRLSFGAIDYTSDIQTKLSDSGEELLYAQSQLVNSSYAAGIEGPIDTVYADFQNEEGLLRDTQRGERLGFKGKMIIHPKQIEPVHNVYTPSKKEVAKAAEIVNAYQRAQERGDGAIQLNGKMIDVPVVKSAQQTLDLDKALKET</sequence>
<dbReference type="GO" id="GO:0016829">
    <property type="term" value="F:lyase activity"/>
    <property type="evidence" value="ECO:0007669"/>
    <property type="project" value="UniProtKB-KW"/>
</dbReference>
<dbReference type="GO" id="GO:0006107">
    <property type="term" value="P:oxaloacetate metabolic process"/>
    <property type="evidence" value="ECO:0007669"/>
    <property type="project" value="TreeGrafter"/>
</dbReference>
<dbReference type="GO" id="GO:0000287">
    <property type="term" value="F:magnesium ion binding"/>
    <property type="evidence" value="ECO:0007669"/>
    <property type="project" value="TreeGrafter"/>
</dbReference>
<dbReference type="Gene3D" id="3.20.20.60">
    <property type="entry name" value="Phosphoenolpyruvate-binding domains"/>
    <property type="match status" value="1"/>
</dbReference>
<evidence type="ECO:0000256" key="1">
    <source>
        <dbReference type="ARBA" id="ARBA00001946"/>
    </source>
</evidence>
<comment type="cofactor">
    <cofactor evidence="1">
        <name>Mg(2+)</name>
        <dbReference type="ChEBI" id="CHEBI:18420"/>
    </cofactor>
</comment>
<dbReference type="Pfam" id="PF03328">
    <property type="entry name" value="HpcH_HpaI"/>
    <property type="match status" value="1"/>
</dbReference>
<evidence type="ECO:0000313" key="8">
    <source>
        <dbReference type="Proteomes" id="UP000319756"/>
    </source>
</evidence>
<organism evidence="7 8">
    <name type="scientific">Salicibibacter halophilus</name>
    <dbReference type="NCBI Taxonomy" id="2502791"/>
    <lineage>
        <taxon>Bacteria</taxon>
        <taxon>Bacillati</taxon>
        <taxon>Bacillota</taxon>
        <taxon>Bacilli</taxon>
        <taxon>Bacillales</taxon>
        <taxon>Bacillaceae</taxon>
        <taxon>Salicibibacter</taxon>
    </lineage>
</organism>
<keyword evidence="2 5" id="KW-0479">Metal-binding</keyword>
<name>A0A514LFP1_9BACI</name>
<feature type="binding site" evidence="4">
    <location>
        <position position="79"/>
    </location>
    <ligand>
        <name>substrate</name>
    </ligand>
</feature>
<evidence type="ECO:0000256" key="2">
    <source>
        <dbReference type="ARBA" id="ARBA00022723"/>
    </source>
</evidence>
<dbReference type="PANTHER" id="PTHR32308:SF0">
    <property type="entry name" value="HPCH_HPAI ALDOLASE_CITRATE LYASE DOMAIN-CONTAINING PROTEIN"/>
    <property type="match status" value="1"/>
</dbReference>
<gene>
    <name evidence="7" type="ORF">EPH95_03495</name>
</gene>
<dbReference type="PANTHER" id="PTHR32308">
    <property type="entry name" value="LYASE BETA SUBUNIT, PUTATIVE (AFU_ORTHOLOGUE AFUA_4G13030)-RELATED"/>
    <property type="match status" value="1"/>
</dbReference>
<dbReference type="Proteomes" id="UP000319756">
    <property type="component" value="Chromosome"/>
</dbReference>
<dbReference type="RefSeq" id="WP_142087385.1">
    <property type="nucleotide sequence ID" value="NZ_CP035485.1"/>
</dbReference>
<evidence type="ECO:0000313" key="7">
    <source>
        <dbReference type="EMBL" id="QDI90355.1"/>
    </source>
</evidence>
<dbReference type="PIRSF" id="PIRSF015582">
    <property type="entry name" value="Cit_lyase_B"/>
    <property type="match status" value="1"/>
</dbReference>
<evidence type="ECO:0000256" key="3">
    <source>
        <dbReference type="ARBA" id="ARBA00022842"/>
    </source>
</evidence>